<feature type="region of interest" description="Disordered" evidence="4">
    <location>
        <begin position="1137"/>
        <end position="1165"/>
    </location>
</feature>
<dbReference type="PANTHER" id="PTHR45527:SF1">
    <property type="entry name" value="FATTY ACID SYNTHASE"/>
    <property type="match status" value="1"/>
</dbReference>
<evidence type="ECO:0000259" key="5">
    <source>
        <dbReference type="PROSITE" id="PS50075"/>
    </source>
</evidence>
<dbReference type="InterPro" id="IPR006162">
    <property type="entry name" value="Ppantetheine_attach_site"/>
</dbReference>
<gene>
    <name evidence="6" type="ORF">EBN03_30435</name>
</gene>
<dbReference type="Gene3D" id="3.30.559.30">
    <property type="entry name" value="Nonribosomal peptide synthetase, condensation domain"/>
    <property type="match status" value="2"/>
</dbReference>
<dbReference type="Pfam" id="PF00668">
    <property type="entry name" value="Condensation"/>
    <property type="match status" value="2"/>
</dbReference>
<comment type="caution">
    <text evidence="6">The sequence shown here is derived from an EMBL/GenBank/DDBJ whole genome shotgun (WGS) entry which is preliminary data.</text>
</comment>
<dbReference type="GO" id="GO:0043041">
    <property type="term" value="P:amino acid activation for nonribosomal peptide biosynthetic process"/>
    <property type="evidence" value="ECO:0007669"/>
    <property type="project" value="TreeGrafter"/>
</dbReference>
<dbReference type="SUPFAM" id="SSF47336">
    <property type="entry name" value="ACP-like"/>
    <property type="match status" value="1"/>
</dbReference>
<dbReference type="InterPro" id="IPR009081">
    <property type="entry name" value="PP-bd_ACP"/>
</dbReference>
<feature type="domain" description="Carrier" evidence="5">
    <location>
        <begin position="964"/>
        <end position="1038"/>
    </location>
</feature>
<dbReference type="Gene3D" id="1.10.1200.10">
    <property type="entry name" value="ACP-like"/>
    <property type="match status" value="1"/>
</dbReference>
<keyword evidence="7" id="KW-1185">Reference proteome</keyword>
<organism evidence="6 7">
    <name type="scientific">Nocardia stercoris</name>
    <dbReference type="NCBI Taxonomy" id="2483361"/>
    <lineage>
        <taxon>Bacteria</taxon>
        <taxon>Bacillati</taxon>
        <taxon>Actinomycetota</taxon>
        <taxon>Actinomycetes</taxon>
        <taxon>Mycobacteriales</taxon>
        <taxon>Nocardiaceae</taxon>
        <taxon>Nocardia</taxon>
    </lineage>
</organism>
<dbReference type="Gene3D" id="2.30.38.10">
    <property type="entry name" value="Luciferase, Domain 3"/>
    <property type="match status" value="1"/>
</dbReference>
<evidence type="ECO:0000313" key="7">
    <source>
        <dbReference type="Proteomes" id="UP000279275"/>
    </source>
</evidence>
<dbReference type="SUPFAM" id="SSF52777">
    <property type="entry name" value="CoA-dependent acyltransferases"/>
    <property type="match status" value="4"/>
</dbReference>
<evidence type="ECO:0000256" key="1">
    <source>
        <dbReference type="ARBA" id="ARBA00001957"/>
    </source>
</evidence>
<dbReference type="FunFam" id="3.40.50.980:FF:000001">
    <property type="entry name" value="Non-ribosomal peptide synthetase"/>
    <property type="match status" value="1"/>
</dbReference>
<keyword evidence="2" id="KW-0596">Phosphopantetheine</keyword>
<dbReference type="Pfam" id="PF00550">
    <property type="entry name" value="PP-binding"/>
    <property type="match status" value="1"/>
</dbReference>
<dbReference type="SMART" id="SM00823">
    <property type="entry name" value="PKS_PP"/>
    <property type="match status" value="1"/>
</dbReference>
<dbReference type="Pfam" id="PF13193">
    <property type="entry name" value="AMP-binding_C"/>
    <property type="match status" value="1"/>
</dbReference>
<keyword evidence="3" id="KW-0597">Phosphoprotein</keyword>
<evidence type="ECO:0000256" key="2">
    <source>
        <dbReference type="ARBA" id="ARBA00022450"/>
    </source>
</evidence>
<dbReference type="GO" id="GO:0005737">
    <property type="term" value="C:cytoplasm"/>
    <property type="evidence" value="ECO:0007669"/>
    <property type="project" value="TreeGrafter"/>
</dbReference>
<dbReference type="InterPro" id="IPR045851">
    <property type="entry name" value="AMP-bd_C_sf"/>
</dbReference>
<dbReference type="InterPro" id="IPR001242">
    <property type="entry name" value="Condensation_dom"/>
</dbReference>
<sequence>MTSTTTPRIEDVLALSPLQEGLYALAQVAGDGDLYGMQFVIAVDGPADPARLRRSTETILRRHPNLRAVFWDQDLPHPVAVVPAEVELPWTEIDATAAEVADIAGAQLRCPFDLRRGPLLRVTLIRLPDRTFRMIVTAHHILMDGWSIGVFFRELFAVYAADGDHDLPAPRPYRDYIGLLAAHDAAASVRAWSNYLAGVEPLVVAERADEAVNTVAPHVDTFTLDELPTARLRDWARAHGLTLNTVVQFAWAVLLGRLTDRRDVVFGTTVTGRPDELTGVETMIGLFINTIPVRIDLDANGSGSVAQQCAALQRESAGMRDHSRLSLATIARTAGTATLFDTLFVFENAPVSDLFGTTTTTDGVGFRPVASESLAHYPLSVAAYLLDGRLTVTVEAVAGMLGRIVPSDIGIRLLGLLEQLPGPGDRGADALDVLLPGERPTAPAPPAADVRGVTVAELFARQAAATPDAPALTTATERYTYRELASAAAYFAQTLRAHGVGPEDRVALAIPRGAPAVVAILGVLAAGAAYVPIDVTLPPTRIESILRQAQPRLIVTDDAPDRLNGIDCAAQRLEQPTPVTDSPPGLSAAMMTATHPDQAAYVIFTSGSTGEPKGVVGTHAALAAYFADHRDRVYRPTAARLGRPLRIAHVWSLSFDASWQPMIGLLDGHAIHLFDADDTRDAERIVAGIAAHGIDMLDVTPSMLGRLADAGLITDGRTPLSVLAMGGEAVSPTLWRQLCALPGTYVQNCYGPTETTVEAVVAEIADPDAEPAIGAPTVGTAAYVLDSRLRPVPDGVVGELYLSGAQLTRGYLGRPALTAERFVADPVRPGQRAYRTGDLVRRLPSGSLAYLGRRDDQLKIRGYRVELGEIDTALRDLPGVAAAAVVVVRRGGAPALAGFVTAAAGAAPDPAALRARLADRLPAYMVPARVVVLDRMPVTAHGKLDTKRLQQLGAQAMSGNGGAAPVTPTQRAVCAAIAELSGGPAPGIDDDPAALGIDSIVAIALVNRLRRDGLTATPRLVLSATTIADLAARIDAATATQAHEHDGFGAVGPVPIQSWMTEYGRYQRYSLSTLLELPADIDRPRLETLLQWLLDRHDMLRCMMTANDSGYELHTREPGTVRAADLLTVAEAESARSAAVATKSDSAEIDRPGSSPTGDFGRAPELTTGSRAVAADSDFTSADAQRIAPSGSIIGVSGRTIAQSGLPDTGSGTTGIVARAVATDREPSTLADQARTAANEIDILAGEIVRAVWLRRPDEPDLLLLTIHHAAVDPVSWHIVRDDLADGWARLTAGRELPSGPPPTTSYRQWARQLRERGAEARAQLGYWAHRVTGPDPVVGSRRPDPGTDRMADLRVRVVRKRFAEAESGSAAPVLRDRLLAALTVTLATWHRERGTDPRAGALLTVEGHGRADDVLGVDTTATVGWFNSLYPTRLGAGTHCVDLAAAQADPHRVAALIAAITAELAGVPNDGIDYGVLRYLDPSPDLVAAPTPQVLFDHLGRYDLAAPRSPWSPVTDPALLEQLPLAPEPDFPLHHALEVITGVQAGPTGSELVTLLRWNSAVLTGADVERIATLWSQALACCGCVTNESENCRVG</sequence>
<comment type="cofactor">
    <cofactor evidence="1">
        <name>pantetheine 4'-phosphate</name>
        <dbReference type="ChEBI" id="CHEBI:47942"/>
    </cofactor>
</comment>
<dbReference type="Gene3D" id="3.30.300.30">
    <property type="match status" value="1"/>
</dbReference>
<dbReference type="InterPro" id="IPR010071">
    <property type="entry name" value="AA_adenyl_dom"/>
</dbReference>
<evidence type="ECO:0000256" key="4">
    <source>
        <dbReference type="SAM" id="MobiDB-lite"/>
    </source>
</evidence>
<dbReference type="CDD" id="cd19543">
    <property type="entry name" value="DCL_NRPS"/>
    <property type="match status" value="1"/>
</dbReference>
<dbReference type="NCBIfam" id="TIGR01733">
    <property type="entry name" value="AA-adenyl-dom"/>
    <property type="match status" value="1"/>
</dbReference>
<dbReference type="RefSeq" id="WP_122191615.1">
    <property type="nucleotide sequence ID" value="NZ_RFFH01000022.1"/>
</dbReference>
<dbReference type="SUPFAM" id="SSF56801">
    <property type="entry name" value="Acetyl-CoA synthetase-like"/>
    <property type="match status" value="1"/>
</dbReference>
<dbReference type="InterPro" id="IPR020845">
    <property type="entry name" value="AMP-binding_CS"/>
</dbReference>
<dbReference type="InterPro" id="IPR000873">
    <property type="entry name" value="AMP-dep_synth/lig_dom"/>
</dbReference>
<dbReference type="Proteomes" id="UP000279275">
    <property type="component" value="Unassembled WGS sequence"/>
</dbReference>
<name>A0A3M2KTE7_9NOCA</name>
<dbReference type="GO" id="GO:0031177">
    <property type="term" value="F:phosphopantetheine binding"/>
    <property type="evidence" value="ECO:0007669"/>
    <property type="project" value="InterPro"/>
</dbReference>
<dbReference type="GO" id="GO:0008610">
    <property type="term" value="P:lipid biosynthetic process"/>
    <property type="evidence" value="ECO:0007669"/>
    <property type="project" value="UniProtKB-ARBA"/>
</dbReference>
<dbReference type="Gene3D" id="3.30.559.10">
    <property type="entry name" value="Chloramphenicol acetyltransferase-like domain"/>
    <property type="match status" value="3"/>
</dbReference>
<dbReference type="CDD" id="cd05930">
    <property type="entry name" value="A_NRPS"/>
    <property type="match status" value="1"/>
</dbReference>
<dbReference type="GO" id="GO:0044550">
    <property type="term" value="P:secondary metabolite biosynthetic process"/>
    <property type="evidence" value="ECO:0007669"/>
    <property type="project" value="TreeGrafter"/>
</dbReference>
<dbReference type="PROSITE" id="PS50075">
    <property type="entry name" value="CARRIER"/>
    <property type="match status" value="1"/>
</dbReference>
<dbReference type="InterPro" id="IPR025110">
    <property type="entry name" value="AMP-bd_C"/>
</dbReference>
<proteinExistence type="predicted"/>
<reference evidence="6 7" key="1">
    <citation type="submission" date="2018-10" db="EMBL/GenBank/DDBJ databases">
        <title>Isolation from cow dung.</title>
        <authorList>
            <person name="Ling L."/>
        </authorList>
    </citation>
    <scope>NUCLEOTIDE SEQUENCE [LARGE SCALE GENOMIC DNA]</scope>
    <source>
        <strain evidence="6 7">NEAU-LL90</strain>
    </source>
</reference>
<protein>
    <submittedName>
        <fullName evidence="6">Amino acid adenylation domain-containing protein</fullName>
    </submittedName>
</protein>
<dbReference type="PANTHER" id="PTHR45527">
    <property type="entry name" value="NONRIBOSOMAL PEPTIDE SYNTHETASE"/>
    <property type="match status" value="1"/>
</dbReference>
<dbReference type="InterPro" id="IPR023213">
    <property type="entry name" value="CAT-like_dom_sf"/>
</dbReference>
<dbReference type="InterPro" id="IPR036736">
    <property type="entry name" value="ACP-like_sf"/>
</dbReference>
<dbReference type="PROSITE" id="PS00455">
    <property type="entry name" value="AMP_BINDING"/>
    <property type="match status" value="1"/>
</dbReference>
<dbReference type="Pfam" id="PF00501">
    <property type="entry name" value="AMP-binding"/>
    <property type="match status" value="1"/>
</dbReference>
<evidence type="ECO:0000256" key="3">
    <source>
        <dbReference type="ARBA" id="ARBA00022553"/>
    </source>
</evidence>
<dbReference type="OrthoDB" id="2472181at2"/>
<dbReference type="UniPathway" id="UPA00011"/>
<dbReference type="PROSITE" id="PS00012">
    <property type="entry name" value="PHOSPHOPANTETHEINE"/>
    <property type="match status" value="1"/>
</dbReference>
<evidence type="ECO:0000313" key="6">
    <source>
        <dbReference type="EMBL" id="RMI28371.1"/>
    </source>
</evidence>
<dbReference type="Gene3D" id="3.40.50.980">
    <property type="match status" value="2"/>
</dbReference>
<accession>A0A3M2KTE7</accession>
<dbReference type="EMBL" id="RFFH01000022">
    <property type="protein sequence ID" value="RMI28371.1"/>
    <property type="molecule type" value="Genomic_DNA"/>
</dbReference>
<dbReference type="GO" id="GO:0003824">
    <property type="term" value="F:catalytic activity"/>
    <property type="evidence" value="ECO:0007669"/>
    <property type="project" value="InterPro"/>
</dbReference>
<dbReference type="InterPro" id="IPR020806">
    <property type="entry name" value="PKS_PP-bd"/>
</dbReference>